<evidence type="ECO:0000313" key="3">
    <source>
        <dbReference type="Proteomes" id="UP000565262"/>
    </source>
</evidence>
<reference evidence="2 3" key="1">
    <citation type="submission" date="2020-08" db="EMBL/GenBank/DDBJ databases">
        <title>Oceanospirillum sp. nov. isolated from marine sediment.</title>
        <authorList>
            <person name="Ji X."/>
        </authorList>
    </citation>
    <scope>NUCLEOTIDE SEQUENCE [LARGE SCALE GENOMIC DNA]</scope>
    <source>
        <strain evidence="2 3">D5</strain>
    </source>
</reference>
<proteinExistence type="predicted"/>
<sequence>MHISQYLFPVCLASIVLTAGCAQKPQQTTGLRYGHVIPANYVTGSPRRIIMHQGRHISSGPELKVRPLLRPLQPYTGTAGKPYGYYPELPSPLYSQ</sequence>
<evidence type="ECO:0000256" key="1">
    <source>
        <dbReference type="SAM" id="MobiDB-lite"/>
    </source>
</evidence>
<gene>
    <name evidence="2" type="ORF">H4O21_00955</name>
</gene>
<dbReference type="RefSeq" id="WP_182806963.1">
    <property type="nucleotide sequence ID" value="NZ_JACJFM010000001.1"/>
</dbReference>
<protein>
    <submittedName>
        <fullName evidence="2">Uncharacterized protein</fullName>
    </submittedName>
</protein>
<keyword evidence="3" id="KW-1185">Reference proteome</keyword>
<dbReference type="EMBL" id="JACJFM010000001">
    <property type="protein sequence ID" value="MBB1485188.1"/>
    <property type="molecule type" value="Genomic_DNA"/>
</dbReference>
<accession>A0A839IJT1</accession>
<name>A0A839IJT1_9GAMM</name>
<dbReference type="Proteomes" id="UP000565262">
    <property type="component" value="Unassembled WGS sequence"/>
</dbReference>
<dbReference type="AlphaFoldDB" id="A0A839IJT1"/>
<feature type="region of interest" description="Disordered" evidence="1">
    <location>
        <begin position="77"/>
        <end position="96"/>
    </location>
</feature>
<organism evidence="2 3">
    <name type="scientific">Oceanospirillum sediminis</name>
    <dbReference type="NCBI Taxonomy" id="2760088"/>
    <lineage>
        <taxon>Bacteria</taxon>
        <taxon>Pseudomonadati</taxon>
        <taxon>Pseudomonadota</taxon>
        <taxon>Gammaproteobacteria</taxon>
        <taxon>Oceanospirillales</taxon>
        <taxon>Oceanospirillaceae</taxon>
        <taxon>Oceanospirillum</taxon>
    </lineage>
</organism>
<comment type="caution">
    <text evidence="2">The sequence shown here is derived from an EMBL/GenBank/DDBJ whole genome shotgun (WGS) entry which is preliminary data.</text>
</comment>
<evidence type="ECO:0000313" key="2">
    <source>
        <dbReference type="EMBL" id="MBB1485188.1"/>
    </source>
</evidence>